<evidence type="ECO:0000259" key="1">
    <source>
        <dbReference type="Pfam" id="PF01844"/>
    </source>
</evidence>
<accession>A0ABV6YHV1</accession>
<dbReference type="Proteomes" id="UP001593940">
    <property type="component" value="Unassembled WGS sequence"/>
</dbReference>
<name>A0ABV6YHV1_9HYPH</name>
<reference evidence="2 3" key="1">
    <citation type="submission" date="2024-09" db="EMBL/GenBank/DDBJ databases">
        <title>Nodulacao em especies de Leguminosae Basais da Amazonia e Caracterizacao dos Rizobios e Bacterias Associadas aos Nodulos.</title>
        <authorList>
            <person name="Jambeiro I.C.A."/>
            <person name="Lopes I.S."/>
            <person name="Aguiar E.R.G.R."/>
            <person name="Santos A.F.J."/>
            <person name="Dos Santos J.M.F."/>
            <person name="Gross E."/>
        </authorList>
    </citation>
    <scope>NUCLEOTIDE SEQUENCE [LARGE SCALE GENOMIC DNA]</scope>
    <source>
        <strain evidence="2 3">BRUESC1165</strain>
    </source>
</reference>
<dbReference type="InterPro" id="IPR003615">
    <property type="entry name" value="HNH_nuc"/>
</dbReference>
<gene>
    <name evidence="2" type="ORF">ACETIH_28550</name>
</gene>
<keyword evidence="3" id="KW-1185">Reference proteome</keyword>
<protein>
    <submittedName>
        <fullName evidence="2">HNH endonuclease</fullName>
    </submittedName>
</protein>
<keyword evidence="2" id="KW-0255">Endonuclease</keyword>
<feature type="domain" description="HNH" evidence="1">
    <location>
        <begin position="10"/>
        <end position="47"/>
    </location>
</feature>
<dbReference type="CDD" id="cd00085">
    <property type="entry name" value="HNHc"/>
    <property type="match status" value="1"/>
</dbReference>
<keyword evidence="2" id="KW-0540">Nuclease</keyword>
<dbReference type="Pfam" id="PF01844">
    <property type="entry name" value="HNH"/>
    <property type="match status" value="1"/>
</dbReference>
<dbReference type="EMBL" id="JBHOMY010000122">
    <property type="protein sequence ID" value="MFC1460592.1"/>
    <property type="molecule type" value="Genomic_DNA"/>
</dbReference>
<sequence length="71" mass="7812">MRAVRRSGQDFIHIHHKRPLSLAGGPTLIDPKTDLAPLCPNCHAIVHLGKTVRSINLVRQMLGKSPIELGE</sequence>
<evidence type="ECO:0000313" key="2">
    <source>
        <dbReference type="EMBL" id="MFC1460592.1"/>
    </source>
</evidence>
<dbReference type="RefSeq" id="WP_377031804.1">
    <property type="nucleotide sequence ID" value="NZ_JBHOMY010000122.1"/>
</dbReference>
<keyword evidence="2" id="KW-0378">Hydrolase</keyword>
<evidence type="ECO:0000313" key="3">
    <source>
        <dbReference type="Proteomes" id="UP001593940"/>
    </source>
</evidence>
<comment type="caution">
    <text evidence="2">The sequence shown here is derived from an EMBL/GenBank/DDBJ whole genome shotgun (WGS) entry which is preliminary data.</text>
</comment>
<dbReference type="InterPro" id="IPR002711">
    <property type="entry name" value="HNH"/>
</dbReference>
<dbReference type="GO" id="GO:0004519">
    <property type="term" value="F:endonuclease activity"/>
    <property type="evidence" value="ECO:0007669"/>
    <property type="project" value="UniProtKB-KW"/>
</dbReference>
<organism evidence="2 3">
    <name type="scientific">Microvirga arabica</name>
    <dbReference type="NCBI Taxonomy" id="1128671"/>
    <lineage>
        <taxon>Bacteria</taxon>
        <taxon>Pseudomonadati</taxon>
        <taxon>Pseudomonadota</taxon>
        <taxon>Alphaproteobacteria</taxon>
        <taxon>Hyphomicrobiales</taxon>
        <taxon>Methylobacteriaceae</taxon>
        <taxon>Microvirga</taxon>
    </lineage>
</organism>
<proteinExistence type="predicted"/>